<dbReference type="EMBL" id="MK500327">
    <property type="protein sequence ID" value="QBK85709.1"/>
    <property type="molecule type" value="Genomic_DNA"/>
</dbReference>
<name>A0A481YRP1_9VIRU</name>
<accession>A0A481YRP1</accession>
<sequence>MEGEHDVPVVKYVSIVESMAVMLCANMIRYEAFAKNAKVDLFVPMGRERPSVWIVKTEAELYAVIR</sequence>
<proteinExistence type="predicted"/>
<protein>
    <submittedName>
        <fullName evidence="1">Uncharacterized protein</fullName>
    </submittedName>
</protein>
<organism evidence="1">
    <name type="scientific">Marseillevirus LCMAC101</name>
    <dbReference type="NCBI Taxonomy" id="2506602"/>
    <lineage>
        <taxon>Viruses</taxon>
        <taxon>Varidnaviria</taxon>
        <taxon>Bamfordvirae</taxon>
        <taxon>Nucleocytoviricota</taxon>
        <taxon>Megaviricetes</taxon>
        <taxon>Pimascovirales</taxon>
        <taxon>Pimascovirales incertae sedis</taxon>
        <taxon>Marseilleviridae</taxon>
    </lineage>
</organism>
<gene>
    <name evidence="1" type="ORF">LCMAC101_03040</name>
</gene>
<evidence type="ECO:0000313" key="1">
    <source>
        <dbReference type="EMBL" id="QBK85709.1"/>
    </source>
</evidence>
<reference evidence="1" key="1">
    <citation type="journal article" date="2019" name="MBio">
        <title>Virus Genomes from Deep Sea Sediments Expand the Ocean Megavirome and Support Independent Origins of Viral Gigantism.</title>
        <authorList>
            <person name="Backstrom D."/>
            <person name="Yutin N."/>
            <person name="Jorgensen S.L."/>
            <person name="Dharamshi J."/>
            <person name="Homa F."/>
            <person name="Zaremba-Niedwiedzka K."/>
            <person name="Spang A."/>
            <person name="Wolf Y.I."/>
            <person name="Koonin E.V."/>
            <person name="Ettema T.J."/>
        </authorList>
    </citation>
    <scope>NUCLEOTIDE SEQUENCE</scope>
</reference>